<protein>
    <submittedName>
        <fullName evidence="1">Uncharacterized protein</fullName>
    </submittedName>
</protein>
<name>A0AAN9NEB6_PHACN</name>
<evidence type="ECO:0000313" key="2">
    <source>
        <dbReference type="Proteomes" id="UP001374584"/>
    </source>
</evidence>
<dbReference type="AlphaFoldDB" id="A0AAN9NEB6"/>
<dbReference type="Proteomes" id="UP001374584">
    <property type="component" value="Unassembled WGS sequence"/>
</dbReference>
<keyword evidence="2" id="KW-1185">Reference proteome</keyword>
<reference evidence="1 2" key="1">
    <citation type="submission" date="2024-01" db="EMBL/GenBank/DDBJ databases">
        <title>The genomes of 5 underutilized Papilionoideae crops provide insights into root nodulation and disease resistanc.</title>
        <authorList>
            <person name="Jiang F."/>
        </authorList>
    </citation>
    <scope>NUCLEOTIDE SEQUENCE [LARGE SCALE GENOMIC DNA]</scope>
    <source>
        <strain evidence="1">JINMINGXINNONG_FW02</strain>
        <tissue evidence="1">Leaves</tissue>
    </source>
</reference>
<organism evidence="1 2">
    <name type="scientific">Phaseolus coccineus</name>
    <name type="common">Scarlet runner bean</name>
    <name type="synonym">Phaseolus multiflorus</name>
    <dbReference type="NCBI Taxonomy" id="3886"/>
    <lineage>
        <taxon>Eukaryota</taxon>
        <taxon>Viridiplantae</taxon>
        <taxon>Streptophyta</taxon>
        <taxon>Embryophyta</taxon>
        <taxon>Tracheophyta</taxon>
        <taxon>Spermatophyta</taxon>
        <taxon>Magnoliopsida</taxon>
        <taxon>eudicotyledons</taxon>
        <taxon>Gunneridae</taxon>
        <taxon>Pentapetalae</taxon>
        <taxon>rosids</taxon>
        <taxon>fabids</taxon>
        <taxon>Fabales</taxon>
        <taxon>Fabaceae</taxon>
        <taxon>Papilionoideae</taxon>
        <taxon>50 kb inversion clade</taxon>
        <taxon>NPAAA clade</taxon>
        <taxon>indigoferoid/millettioid clade</taxon>
        <taxon>Phaseoleae</taxon>
        <taxon>Phaseolus</taxon>
    </lineage>
</organism>
<evidence type="ECO:0000313" key="1">
    <source>
        <dbReference type="EMBL" id="KAK7368893.1"/>
    </source>
</evidence>
<dbReference type="EMBL" id="JAYMYR010000004">
    <property type="protein sequence ID" value="KAK7368893.1"/>
    <property type="molecule type" value="Genomic_DNA"/>
</dbReference>
<sequence>MSGASVFVFEKTKAAVRLRIGMQHLVMAGKGEDVNCLDCGVAQMLNFERTDMKEYYTPEDCDAISATPVNSVIYGIEMTKDG</sequence>
<comment type="caution">
    <text evidence="1">The sequence shown here is derived from an EMBL/GenBank/DDBJ whole genome shotgun (WGS) entry which is preliminary data.</text>
</comment>
<gene>
    <name evidence="1" type="ORF">VNO80_10926</name>
</gene>
<proteinExistence type="predicted"/>
<accession>A0AAN9NEB6</accession>